<dbReference type="InterPro" id="IPR049387">
    <property type="entry name" value="UFSP2-like_2nd"/>
</dbReference>
<dbReference type="Gene3D" id="3.90.70.130">
    <property type="match status" value="1"/>
</dbReference>
<dbReference type="GO" id="GO:0071567">
    <property type="term" value="F:deUFMylase activity"/>
    <property type="evidence" value="ECO:0007669"/>
    <property type="project" value="TreeGrafter"/>
</dbReference>
<feature type="domain" description="UFSP2 second" evidence="2">
    <location>
        <begin position="9"/>
        <end position="65"/>
    </location>
</feature>
<evidence type="ECO:0000313" key="4">
    <source>
        <dbReference type="Proteomes" id="UP000775213"/>
    </source>
</evidence>
<comment type="caution">
    <text evidence="3">The sequence shown here is derived from an EMBL/GenBank/DDBJ whole genome shotgun (WGS) entry which is preliminary data.</text>
</comment>
<protein>
    <recommendedName>
        <fullName evidence="2">UFSP2 second domain-containing protein</fullName>
    </recommendedName>
</protein>
<gene>
    <name evidence="3" type="ORF">IEQ34_003260</name>
</gene>
<dbReference type="PANTHER" id="PTHR48153">
    <property type="entry name" value="UFM1-SPECIFIC PROTEASE 2"/>
    <property type="match status" value="1"/>
</dbReference>
<sequence length="155" mass="17775">MFYFLQLKHYHFLPPGILHPITAIYELRYGENEVGQSEIRRSLHSRLGLPLDRPLLRIASALTFGTKANNIIRNGYPYLKNVHTQIPISGVSEGIVSLVDGSYEYYHYLLDGIDDNALIPIFVTPHFDPPTINLEYNWPLLTDIHSELLLSELDE</sequence>
<keyword evidence="4" id="KW-1185">Reference proteome</keyword>
<evidence type="ECO:0000256" key="1">
    <source>
        <dbReference type="ARBA" id="ARBA00008552"/>
    </source>
</evidence>
<organism evidence="3 4">
    <name type="scientific">Dendrobium chrysotoxum</name>
    <name type="common">Orchid</name>
    <dbReference type="NCBI Taxonomy" id="161865"/>
    <lineage>
        <taxon>Eukaryota</taxon>
        <taxon>Viridiplantae</taxon>
        <taxon>Streptophyta</taxon>
        <taxon>Embryophyta</taxon>
        <taxon>Tracheophyta</taxon>
        <taxon>Spermatophyta</taxon>
        <taxon>Magnoliopsida</taxon>
        <taxon>Liliopsida</taxon>
        <taxon>Asparagales</taxon>
        <taxon>Orchidaceae</taxon>
        <taxon>Epidendroideae</taxon>
        <taxon>Malaxideae</taxon>
        <taxon>Dendrobiinae</taxon>
        <taxon>Dendrobium</taxon>
    </lineage>
</organism>
<evidence type="ECO:0000259" key="2">
    <source>
        <dbReference type="Pfam" id="PF20908"/>
    </source>
</evidence>
<comment type="similarity">
    <text evidence="1">Belongs to the peptidase C78 family.</text>
</comment>
<reference evidence="3 4" key="1">
    <citation type="journal article" date="2021" name="Hortic Res">
        <title>Chromosome-scale assembly of the Dendrobium chrysotoxum genome enhances the understanding of orchid evolution.</title>
        <authorList>
            <person name="Zhang Y."/>
            <person name="Zhang G.Q."/>
            <person name="Zhang D."/>
            <person name="Liu X.D."/>
            <person name="Xu X.Y."/>
            <person name="Sun W.H."/>
            <person name="Yu X."/>
            <person name="Zhu X."/>
            <person name="Wang Z.W."/>
            <person name="Zhao X."/>
            <person name="Zhong W.Y."/>
            <person name="Chen H."/>
            <person name="Yin W.L."/>
            <person name="Huang T."/>
            <person name="Niu S.C."/>
            <person name="Liu Z.J."/>
        </authorList>
    </citation>
    <scope>NUCLEOTIDE SEQUENCE [LARGE SCALE GENOMIC DNA]</scope>
    <source>
        <strain evidence="3">Lindl</strain>
    </source>
</reference>
<dbReference type="AlphaFoldDB" id="A0AAV7HK51"/>
<proteinExistence type="inferred from homology"/>
<dbReference type="Pfam" id="PF20908">
    <property type="entry name" value="UfSP2_N"/>
    <property type="match status" value="1"/>
</dbReference>
<dbReference type="EMBL" id="JAGFBR010000004">
    <property type="protein sequence ID" value="KAH0468227.1"/>
    <property type="molecule type" value="Genomic_DNA"/>
</dbReference>
<accession>A0AAV7HK51</accession>
<name>A0AAV7HK51_DENCH</name>
<dbReference type="PANTHER" id="PTHR48153:SF2">
    <property type="entry name" value="UFM1-SPECIFIC PROTEASE 2"/>
    <property type="match status" value="1"/>
</dbReference>
<evidence type="ECO:0000313" key="3">
    <source>
        <dbReference type="EMBL" id="KAH0468227.1"/>
    </source>
</evidence>
<dbReference type="Proteomes" id="UP000775213">
    <property type="component" value="Unassembled WGS sequence"/>
</dbReference>